<dbReference type="PATRIC" id="fig|1641875.4.peg.2114"/>
<protein>
    <recommendedName>
        <fullName evidence="5">3-oxoacyl-ACP reductase</fullName>
    </recommendedName>
</protein>
<dbReference type="RefSeq" id="WP_057795837.1">
    <property type="nucleotide sequence ID" value="NZ_LAXJ01000023.1"/>
</dbReference>
<reference evidence="3 4" key="1">
    <citation type="submission" date="2015-04" db="EMBL/GenBank/DDBJ databases">
        <title>The draft genome sequence of Roseovarius sp.R12b.</title>
        <authorList>
            <person name="Li G."/>
            <person name="Lai Q."/>
            <person name="Shao Z."/>
            <person name="Yan P."/>
        </authorList>
    </citation>
    <scope>NUCLEOTIDE SEQUENCE [LARGE SCALE GENOMIC DNA]</scope>
    <source>
        <strain evidence="3 4">R12B</strain>
    </source>
</reference>
<evidence type="ECO:0000256" key="1">
    <source>
        <dbReference type="ARBA" id="ARBA00006484"/>
    </source>
</evidence>
<dbReference type="PRINTS" id="PR00080">
    <property type="entry name" value="SDRFAMILY"/>
</dbReference>
<name>A0A0T5NR70_9RHOB</name>
<dbReference type="AlphaFoldDB" id="A0A0T5NR70"/>
<sequence length="257" mass="26643">MSCSEKPLAGRVALVTGAGGPMGQAIATRFAADGASLALTDISGNRLAAVREAIAEQYPDTALHAVRTDARRHEEVNAAVADFKDALGALDILVNVVGGIRGGALMEPLVGMSEERFDSTFELNLKPLFWMVNAVAPDMAQTGRGAIVNVSSVTYAGDGDQPEYAAAKAAVASLTRSLAAELAPAVRVNAVVPGLIQTSVMDNAPREMIETYTSRTLLKRLGRPEDIAGAVSFLIGPDADYLTGVLLPVAGGIVAIL</sequence>
<organism evidence="3 4">
    <name type="scientific">Roseovarius atlanticus</name>
    <dbReference type="NCBI Taxonomy" id="1641875"/>
    <lineage>
        <taxon>Bacteria</taxon>
        <taxon>Pseudomonadati</taxon>
        <taxon>Pseudomonadota</taxon>
        <taxon>Alphaproteobacteria</taxon>
        <taxon>Rhodobacterales</taxon>
        <taxon>Roseobacteraceae</taxon>
        <taxon>Roseovarius</taxon>
    </lineage>
</organism>
<evidence type="ECO:0000256" key="2">
    <source>
        <dbReference type="ARBA" id="ARBA00023002"/>
    </source>
</evidence>
<dbReference type="EMBL" id="LAXJ01000023">
    <property type="protein sequence ID" value="KRS11135.1"/>
    <property type="molecule type" value="Genomic_DNA"/>
</dbReference>
<dbReference type="PANTHER" id="PTHR42760:SF133">
    <property type="entry name" value="3-OXOACYL-[ACYL-CARRIER-PROTEIN] REDUCTASE"/>
    <property type="match status" value="1"/>
</dbReference>
<evidence type="ECO:0000313" key="3">
    <source>
        <dbReference type="EMBL" id="KRS11135.1"/>
    </source>
</evidence>
<keyword evidence="2" id="KW-0560">Oxidoreductase</keyword>
<keyword evidence="4" id="KW-1185">Reference proteome</keyword>
<dbReference type="InterPro" id="IPR020904">
    <property type="entry name" value="Sc_DH/Rdtase_CS"/>
</dbReference>
<comment type="similarity">
    <text evidence="1">Belongs to the short-chain dehydrogenases/reductases (SDR) family.</text>
</comment>
<proteinExistence type="inferred from homology"/>
<dbReference type="STRING" id="1641875.XM53_17985"/>
<dbReference type="Proteomes" id="UP000051295">
    <property type="component" value="Unassembled WGS sequence"/>
</dbReference>
<dbReference type="SUPFAM" id="SSF51735">
    <property type="entry name" value="NAD(P)-binding Rossmann-fold domains"/>
    <property type="match status" value="1"/>
</dbReference>
<dbReference type="PANTHER" id="PTHR42760">
    <property type="entry name" value="SHORT-CHAIN DEHYDROGENASES/REDUCTASES FAMILY MEMBER"/>
    <property type="match status" value="1"/>
</dbReference>
<evidence type="ECO:0000313" key="4">
    <source>
        <dbReference type="Proteomes" id="UP000051295"/>
    </source>
</evidence>
<comment type="caution">
    <text evidence="3">The sequence shown here is derived from an EMBL/GenBank/DDBJ whole genome shotgun (WGS) entry which is preliminary data.</text>
</comment>
<dbReference type="PRINTS" id="PR00081">
    <property type="entry name" value="GDHRDH"/>
</dbReference>
<dbReference type="PROSITE" id="PS00061">
    <property type="entry name" value="ADH_SHORT"/>
    <property type="match status" value="1"/>
</dbReference>
<dbReference type="InterPro" id="IPR002347">
    <property type="entry name" value="SDR_fam"/>
</dbReference>
<dbReference type="Pfam" id="PF13561">
    <property type="entry name" value="adh_short_C2"/>
    <property type="match status" value="1"/>
</dbReference>
<dbReference type="FunFam" id="3.40.50.720:FF:000084">
    <property type="entry name" value="Short-chain dehydrogenase reductase"/>
    <property type="match status" value="1"/>
</dbReference>
<dbReference type="GO" id="GO:0048038">
    <property type="term" value="F:quinone binding"/>
    <property type="evidence" value="ECO:0007669"/>
    <property type="project" value="TreeGrafter"/>
</dbReference>
<dbReference type="InterPro" id="IPR036291">
    <property type="entry name" value="NAD(P)-bd_dom_sf"/>
</dbReference>
<dbReference type="Gene3D" id="3.40.50.720">
    <property type="entry name" value="NAD(P)-binding Rossmann-like Domain"/>
    <property type="match status" value="1"/>
</dbReference>
<dbReference type="GO" id="GO:0016616">
    <property type="term" value="F:oxidoreductase activity, acting on the CH-OH group of donors, NAD or NADP as acceptor"/>
    <property type="evidence" value="ECO:0007669"/>
    <property type="project" value="TreeGrafter"/>
</dbReference>
<evidence type="ECO:0008006" key="5">
    <source>
        <dbReference type="Google" id="ProtNLM"/>
    </source>
</evidence>
<accession>A0A0T5NR70</accession>
<dbReference type="GO" id="GO:0006633">
    <property type="term" value="P:fatty acid biosynthetic process"/>
    <property type="evidence" value="ECO:0007669"/>
    <property type="project" value="TreeGrafter"/>
</dbReference>
<gene>
    <name evidence="3" type="ORF">XM53_17985</name>
</gene>